<name>A0A2T9YAQ1_9FUNG</name>
<protein>
    <submittedName>
        <fullName evidence="1">Uncharacterized protein</fullName>
    </submittedName>
</protein>
<evidence type="ECO:0000313" key="2">
    <source>
        <dbReference type="Proteomes" id="UP000245699"/>
    </source>
</evidence>
<sequence>MSRRKTFDEYMENIKNKSLDAYSYLENIGFQRWATAKFPAPRYGHITFNIAESTNKKMYKYKEKYFSNTNIYVDKVIPKIETNMTIGGTKRAARYDTEIFSVKRKN</sequence>
<keyword evidence="2" id="KW-1185">Reference proteome</keyword>
<gene>
    <name evidence="1" type="ORF">BB559_005123</name>
</gene>
<dbReference type="Proteomes" id="UP000245699">
    <property type="component" value="Unassembled WGS sequence"/>
</dbReference>
<organism evidence="1 2">
    <name type="scientific">Furculomyces boomerangus</name>
    <dbReference type="NCBI Taxonomy" id="61424"/>
    <lineage>
        <taxon>Eukaryota</taxon>
        <taxon>Fungi</taxon>
        <taxon>Fungi incertae sedis</taxon>
        <taxon>Zoopagomycota</taxon>
        <taxon>Kickxellomycotina</taxon>
        <taxon>Harpellomycetes</taxon>
        <taxon>Harpellales</taxon>
        <taxon>Harpellaceae</taxon>
        <taxon>Furculomyces</taxon>
    </lineage>
</organism>
<proteinExistence type="predicted"/>
<dbReference type="AlphaFoldDB" id="A0A2T9YAQ1"/>
<dbReference type="OrthoDB" id="2418180at2759"/>
<comment type="caution">
    <text evidence="1">The sequence shown here is derived from an EMBL/GenBank/DDBJ whole genome shotgun (WGS) entry which is preliminary data.</text>
</comment>
<evidence type="ECO:0000313" key="1">
    <source>
        <dbReference type="EMBL" id="PVU89389.1"/>
    </source>
</evidence>
<reference evidence="1 2" key="1">
    <citation type="journal article" date="2018" name="MBio">
        <title>Comparative Genomics Reveals the Core Gene Toolbox for the Fungus-Insect Symbiosis.</title>
        <authorList>
            <person name="Wang Y."/>
            <person name="Stata M."/>
            <person name="Wang W."/>
            <person name="Stajich J.E."/>
            <person name="White M.M."/>
            <person name="Moncalvo J.M."/>
        </authorList>
    </citation>
    <scope>NUCLEOTIDE SEQUENCE [LARGE SCALE GENOMIC DNA]</scope>
    <source>
        <strain evidence="1 2">AUS-77-4</strain>
    </source>
</reference>
<feature type="non-terminal residue" evidence="1">
    <location>
        <position position="106"/>
    </location>
</feature>
<accession>A0A2T9YAQ1</accession>
<dbReference type="EMBL" id="MBFT01000547">
    <property type="protein sequence ID" value="PVU89389.1"/>
    <property type="molecule type" value="Genomic_DNA"/>
</dbReference>